<organism evidence="2 3">
    <name type="scientific">Leadbetterella byssophila (strain DSM 17132 / JCM 16389 / KACC 11308 / NBRC 106382 / 4M15)</name>
    <dbReference type="NCBI Taxonomy" id="649349"/>
    <lineage>
        <taxon>Bacteria</taxon>
        <taxon>Pseudomonadati</taxon>
        <taxon>Bacteroidota</taxon>
        <taxon>Cytophagia</taxon>
        <taxon>Cytophagales</taxon>
        <taxon>Leadbetterellaceae</taxon>
        <taxon>Leadbetterella</taxon>
    </lineage>
</organism>
<evidence type="ECO:0000313" key="2">
    <source>
        <dbReference type="EMBL" id="ADQ19190.1"/>
    </source>
</evidence>
<keyword evidence="3" id="KW-1185">Reference proteome</keyword>
<feature type="domain" description="GSCFA" evidence="1">
    <location>
        <begin position="28"/>
        <end position="259"/>
    </location>
</feature>
<accession>E4RZ72</accession>
<dbReference type="SUPFAM" id="SSF52266">
    <property type="entry name" value="SGNH hydrolase"/>
    <property type="match status" value="1"/>
</dbReference>
<reference key="1">
    <citation type="submission" date="2010-11" db="EMBL/GenBank/DDBJ databases">
        <title>The complete genome of Leadbetterella byssophila DSM 17132.</title>
        <authorList>
            <consortium name="US DOE Joint Genome Institute (JGI-PGF)"/>
            <person name="Lucas S."/>
            <person name="Copeland A."/>
            <person name="Lapidus A."/>
            <person name="Glavina del Rio T."/>
            <person name="Dalin E."/>
            <person name="Tice H."/>
            <person name="Bruce D."/>
            <person name="Goodwin L."/>
            <person name="Pitluck S."/>
            <person name="Kyrpides N."/>
            <person name="Mavromatis K."/>
            <person name="Ivanova N."/>
            <person name="Teshima H."/>
            <person name="Brettin T."/>
            <person name="Detter J.C."/>
            <person name="Han C."/>
            <person name="Tapia R."/>
            <person name="Land M."/>
            <person name="Hauser L."/>
            <person name="Markowitz V."/>
            <person name="Cheng J.-F."/>
            <person name="Hugenholtz P."/>
            <person name="Woyke T."/>
            <person name="Wu D."/>
            <person name="Tindall B."/>
            <person name="Pomrenke H.G."/>
            <person name="Brambilla E."/>
            <person name="Klenk H.-P."/>
            <person name="Eisen J.A."/>
        </authorList>
    </citation>
    <scope>NUCLEOTIDE SEQUENCE [LARGE SCALE GENOMIC DNA]</scope>
    <source>
        <strain>DSM 17132</strain>
    </source>
</reference>
<sequence length="328" mass="38059">MLSRKTISLKTEVNFKEYPFRLNHHSGIITMGSCFSEVVGEFLSNRKFEVLSNPFGTVYNLYSIVNLWKHALGAKPLSDKHFVEKDGLFFHYDLHSSFYGVSKEDLWDKINLAAATFLEHLKGADLMILTFGTSYVYTFEEEIVNNCQKQPAKLFQKRLLSLQEQISVFEEGFHLIRTVTPDIQFLISVSPVRHIKDGVVENSLSKSLLRVLCDLITSTQVHYFPAYEVMLDELRDYRYYKEDLIHPSTQAEHFICSLFMECLVEDNAKKISENWSKIIQGIQHRPLQPGSESHIAFLNNLLKKIETFRPYFDVTKEWEEVKAELPNA</sequence>
<evidence type="ECO:0000259" key="1">
    <source>
        <dbReference type="Pfam" id="PF08885"/>
    </source>
</evidence>
<reference evidence="2 3" key="2">
    <citation type="journal article" date="2011" name="Stand. Genomic Sci.">
        <title>Complete genome sequence of Leadbetterella byssophila type strain (4M15).</title>
        <authorList>
            <person name="Abt B."/>
            <person name="Teshima H."/>
            <person name="Lucas S."/>
            <person name="Lapidus A."/>
            <person name="Del Rio T.G."/>
            <person name="Nolan M."/>
            <person name="Tice H."/>
            <person name="Cheng J.F."/>
            <person name="Pitluck S."/>
            <person name="Liolios K."/>
            <person name="Pagani I."/>
            <person name="Ivanova N."/>
            <person name="Mavromatis K."/>
            <person name="Pati A."/>
            <person name="Tapia R."/>
            <person name="Han C."/>
            <person name="Goodwin L."/>
            <person name="Chen A."/>
            <person name="Palaniappan K."/>
            <person name="Land M."/>
            <person name="Hauser L."/>
            <person name="Chang Y.J."/>
            <person name="Jeffries C.D."/>
            <person name="Rohde M."/>
            <person name="Goker M."/>
            <person name="Tindall B.J."/>
            <person name="Detter J.C."/>
            <person name="Woyke T."/>
            <person name="Bristow J."/>
            <person name="Eisen J.A."/>
            <person name="Markowitz V."/>
            <person name="Hugenholtz P."/>
            <person name="Klenk H.P."/>
            <person name="Kyrpides N.C."/>
        </authorList>
    </citation>
    <scope>NUCLEOTIDE SEQUENCE [LARGE SCALE GENOMIC DNA]</scope>
    <source>
        <strain evidence="3">DSM 17132 / JCM 16389 / KACC 11308 / NBRC 106382 / 4M15</strain>
    </source>
</reference>
<protein>
    <submittedName>
        <fullName evidence="2">GSCFA domain protein</fullName>
    </submittedName>
</protein>
<dbReference type="AlphaFoldDB" id="E4RZ72"/>
<name>E4RZ72_LEAB4</name>
<gene>
    <name evidence="2" type="ordered locus">Lbys_3542</name>
</gene>
<proteinExistence type="predicted"/>
<dbReference type="Proteomes" id="UP000007435">
    <property type="component" value="Chromosome"/>
</dbReference>
<dbReference type="Pfam" id="PF08885">
    <property type="entry name" value="GSCFA"/>
    <property type="match status" value="1"/>
</dbReference>
<dbReference type="HOGENOM" id="CLU_075057_0_0_10"/>
<dbReference type="eggNOG" id="COG2755">
    <property type="taxonomic scope" value="Bacteria"/>
</dbReference>
<dbReference type="KEGG" id="lby:Lbys_3542"/>
<dbReference type="STRING" id="649349.Lbys_3542"/>
<dbReference type="InterPro" id="IPR014982">
    <property type="entry name" value="GSCFA"/>
</dbReference>
<evidence type="ECO:0000313" key="3">
    <source>
        <dbReference type="Proteomes" id="UP000007435"/>
    </source>
</evidence>
<dbReference type="PROSITE" id="PS51257">
    <property type="entry name" value="PROKAR_LIPOPROTEIN"/>
    <property type="match status" value="1"/>
</dbReference>
<dbReference type="EMBL" id="CP002305">
    <property type="protein sequence ID" value="ADQ19190.1"/>
    <property type="molecule type" value="Genomic_DNA"/>
</dbReference>